<dbReference type="Proteomes" id="UP001732700">
    <property type="component" value="Chromosome 2C"/>
</dbReference>
<evidence type="ECO:0000313" key="2">
    <source>
        <dbReference type="Proteomes" id="UP001732700"/>
    </source>
</evidence>
<accession>A0ACD5UUZ0</accession>
<reference evidence="1" key="2">
    <citation type="submission" date="2025-09" db="UniProtKB">
        <authorList>
            <consortium name="EnsemblPlants"/>
        </authorList>
    </citation>
    <scope>IDENTIFICATION</scope>
</reference>
<reference evidence="1" key="1">
    <citation type="submission" date="2021-05" db="EMBL/GenBank/DDBJ databases">
        <authorList>
            <person name="Scholz U."/>
            <person name="Mascher M."/>
            <person name="Fiebig A."/>
        </authorList>
    </citation>
    <scope>NUCLEOTIDE SEQUENCE [LARGE SCALE GENOMIC DNA]</scope>
</reference>
<protein>
    <submittedName>
        <fullName evidence="1">Uncharacterized protein</fullName>
    </submittedName>
</protein>
<keyword evidence="2" id="KW-1185">Reference proteome</keyword>
<dbReference type="EnsemblPlants" id="AVESA.00010b.r2.2CG0315010.1">
    <property type="protein sequence ID" value="AVESA.00010b.r2.2CG0315010.1.CDS"/>
    <property type="gene ID" value="AVESA.00010b.r2.2CG0315010"/>
</dbReference>
<name>A0ACD5UUZ0_AVESA</name>
<evidence type="ECO:0000313" key="1">
    <source>
        <dbReference type="EnsemblPlants" id="AVESA.00010b.r2.2CG0315010.1.CDS"/>
    </source>
</evidence>
<proteinExistence type="predicted"/>
<sequence length="471" mass="52138">MQNMFPRRESVNCSFRCLLSAFYSVFLSDPLPLLASRFPAPTPSPAKKSGGRDMEESGVGSLETRPGVLLVGAPGVGKRTILSRLLAAEVPDTHDLSSGVLCQGWKIDTKYYSADLSIWTAHLEEGFSVGSLPHLDQLAALVMVFDMNDESSFFALRNWVENIDIQRFEVLLCVGNKADLVPGHAAHAEYRRRMQRIGESSADPHPEYLEFGINENEGCGLLSEEEPHIEIRGSTSRWCIEQNIEYIEACASNADFDKCLSVDGDSQGLERVFGALSAHMWPGMILKSGNRITTPSLIEKEESTDDELNYEFDYEVLSHASDEQWEFVGESSTSRSLEGLNEAKATQENTQQVVNGNADSSLSNPLPNDNSTESAEENSVTQGHTIESNHVDSTGADTSEDQRTATLEDDKLLEDDHYGLDDLERLMSEIGNMRSNLRLVPDFQRREMAAKLAMKMATMFGDSDDEGFHAT</sequence>
<organism evidence="1 2">
    <name type="scientific">Avena sativa</name>
    <name type="common">Oat</name>
    <dbReference type="NCBI Taxonomy" id="4498"/>
    <lineage>
        <taxon>Eukaryota</taxon>
        <taxon>Viridiplantae</taxon>
        <taxon>Streptophyta</taxon>
        <taxon>Embryophyta</taxon>
        <taxon>Tracheophyta</taxon>
        <taxon>Spermatophyta</taxon>
        <taxon>Magnoliopsida</taxon>
        <taxon>Liliopsida</taxon>
        <taxon>Poales</taxon>
        <taxon>Poaceae</taxon>
        <taxon>BOP clade</taxon>
        <taxon>Pooideae</taxon>
        <taxon>Poodae</taxon>
        <taxon>Poeae</taxon>
        <taxon>Poeae Chloroplast Group 1 (Aveneae type)</taxon>
        <taxon>Aveninae</taxon>
        <taxon>Avena</taxon>
    </lineage>
</organism>